<accession>A0AAF3FF98</accession>
<sequence>MQIRISTLFSILAVYLNIIQSIRDTCIDVLAAQHNVVQKEKSKKKSKGKDTAGDLSQLWFREFYLEIANGERIQFPIDMSMPWILTDHILTTSDASLLECALFQLDLYNDAAHYCLFNFQKQFLYDEVEAEVNLCFDQFVYKLSDAIYTHFKQLAVCMLLDKRFKAECQRAGVSIRTPPAARFDALLKQRHVRILGRTIDLNRLISQRINIAIIKSIDTAIWKFESDQLSSILELDALLEANRMCHDLLDARLGGLAPFNDLFLEANHNVGAPHALCVRELPSKKRQLVNVRQQRLFFIIGVVKAIAQLLQYQGISVILEEVLKLARGSLQQGLKNHTREVLKLMPKLCKLPRNDYGSPAILQYYCHHLDGASKYSEMKSEFCQELRFIGNMVAFCLQLELALAHEETWDLLVAAPFTNVIPKPPAKTVVEQEKQLQKLEEKYSRLQLTNVVEKFGDTSQRAIAREAELLTRERLCCGLNIFEAFLDRLRKMLQMDPIWKGNPPANRIMAIEECEEWHRIWSALQFFLAQPAVESERLHEEIFGNYVSIWEEHEGEMVREFAPPIHPSLAKHYKE</sequence>
<feature type="signal peptide" evidence="1">
    <location>
        <begin position="1"/>
        <end position="21"/>
    </location>
</feature>
<dbReference type="PRINTS" id="PR01698">
    <property type="entry name" value="CYTOFMRPINTP"/>
</dbReference>
<evidence type="ECO:0000313" key="2">
    <source>
        <dbReference type="Proteomes" id="UP000887575"/>
    </source>
</evidence>
<reference evidence="3" key="1">
    <citation type="submission" date="2024-02" db="UniProtKB">
        <authorList>
            <consortium name="WormBaseParasite"/>
        </authorList>
    </citation>
    <scope>IDENTIFICATION</scope>
</reference>
<name>A0AAF3FF98_9BILA</name>
<evidence type="ECO:0000256" key="1">
    <source>
        <dbReference type="SAM" id="SignalP"/>
    </source>
</evidence>
<dbReference type="AlphaFoldDB" id="A0AAF3FF98"/>
<evidence type="ECO:0000313" key="3">
    <source>
        <dbReference type="WBParaSite" id="MBELARI_LOCUS5713"/>
    </source>
</evidence>
<dbReference type="PANTHER" id="PTHR12195">
    <property type="entry name" value="CYTOPLASMIC FMR1-INTERACTING PROTEIN-RELATED"/>
    <property type="match status" value="1"/>
</dbReference>
<dbReference type="Proteomes" id="UP000887575">
    <property type="component" value="Unassembled WGS sequence"/>
</dbReference>
<dbReference type="GO" id="GO:0030833">
    <property type="term" value="P:regulation of actin filament polymerization"/>
    <property type="evidence" value="ECO:0007669"/>
    <property type="project" value="InterPro"/>
</dbReference>
<proteinExistence type="predicted"/>
<organism evidence="2 3">
    <name type="scientific">Mesorhabditis belari</name>
    <dbReference type="NCBI Taxonomy" id="2138241"/>
    <lineage>
        <taxon>Eukaryota</taxon>
        <taxon>Metazoa</taxon>
        <taxon>Ecdysozoa</taxon>
        <taxon>Nematoda</taxon>
        <taxon>Chromadorea</taxon>
        <taxon>Rhabditida</taxon>
        <taxon>Rhabditina</taxon>
        <taxon>Rhabditomorpha</taxon>
        <taxon>Rhabditoidea</taxon>
        <taxon>Rhabditidae</taxon>
        <taxon>Mesorhabditinae</taxon>
        <taxon>Mesorhabditis</taxon>
    </lineage>
</organism>
<keyword evidence="1" id="KW-0732">Signal</keyword>
<keyword evidence="2" id="KW-1185">Reference proteome</keyword>
<dbReference type="PIRSF" id="PIRSF008153">
    <property type="entry name" value="FMR1_interacting"/>
    <property type="match status" value="1"/>
</dbReference>
<protein>
    <submittedName>
        <fullName evidence="3">Uncharacterized protein</fullName>
    </submittedName>
</protein>
<dbReference type="GO" id="GO:0031267">
    <property type="term" value="F:small GTPase binding"/>
    <property type="evidence" value="ECO:0007669"/>
    <property type="project" value="InterPro"/>
</dbReference>
<feature type="chain" id="PRO_5042000817" evidence="1">
    <location>
        <begin position="22"/>
        <end position="575"/>
    </location>
</feature>
<dbReference type="WBParaSite" id="MBELARI_LOCUS5713">
    <property type="protein sequence ID" value="MBELARI_LOCUS5713"/>
    <property type="gene ID" value="MBELARI_LOCUS5713"/>
</dbReference>
<dbReference type="InterPro" id="IPR008081">
    <property type="entry name" value="Cytoplasmic_FMR1-int"/>
</dbReference>
<dbReference type="Pfam" id="PF05994">
    <property type="entry name" value="FragX_IP"/>
    <property type="match status" value="2"/>
</dbReference>